<keyword evidence="4" id="KW-0378">Hydrolase</keyword>
<evidence type="ECO:0000259" key="10">
    <source>
        <dbReference type="SMART" id="SM00235"/>
    </source>
</evidence>
<dbReference type="InterPro" id="IPR036365">
    <property type="entry name" value="PGBD-like_sf"/>
</dbReference>
<dbReference type="EMBL" id="JAGEUA010000003">
    <property type="protein sequence ID" value="KAL0993669.1"/>
    <property type="molecule type" value="Genomic_DNA"/>
</dbReference>
<evidence type="ECO:0000256" key="1">
    <source>
        <dbReference type="ARBA" id="ARBA00010370"/>
    </source>
</evidence>
<evidence type="ECO:0000313" key="12">
    <source>
        <dbReference type="Proteomes" id="UP001557470"/>
    </source>
</evidence>
<comment type="similarity">
    <text evidence="1">Belongs to the peptidase M10A family.</text>
</comment>
<dbReference type="Pfam" id="PF00413">
    <property type="entry name" value="Peptidase_M10"/>
    <property type="match status" value="1"/>
</dbReference>
<feature type="binding site" evidence="8">
    <location>
        <position position="152"/>
    </location>
    <ligand>
        <name>Ca(2+)</name>
        <dbReference type="ChEBI" id="CHEBI:29108"/>
        <label>2</label>
    </ligand>
</feature>
<feature type="binding site" description="in inhibited form" evidence="8">
    <location>
        <position position="26"/>
    </location>
    <ligand>
        <name>Zn(2+)</name>
        <dbReference type="ChEBI" id="CHEBI:29105"/>
        <label>2</label>
        <note>catalytic</note>
    </ligand>
</feature>
<feature type="binding site" evidence="8">
    <location>
        <position position="159"/>
    </location>
    <ligand>
        <name>Ca(2+)</name>
        <dbReference type="ChEBI" id="CHEBI:29108"/>
        <label>3</label>
    </ligand>
</feature>
<accession>A0ABD0X3C6</accession>
<evidence type="ECO:0000256" key="3">
    <source>
        <dbReference type="ARBA" id="ARBA00022723"/>
    </source>
</evidence>
<dbReference type="InterPro" id="IPR021190">
    <property type="entry name" value="Pept_M10A"/>
</dbReference>
<dbReference type="Gene3D" id="3.40.390.10">
    <property type="entry name" value="Collagenase (Catalytic Domain)"/>
    <property type="match status" value="1"/>
</dbReference>
<feature type="binding site" evidence="8">
    <location>
        <position position="127"/>
    </location>
    <ligand>
        <name>Zn(2+)</name>
        <dbReference type="ChEBI" id="CHEBI:29105"/>
        <label>1</label>
    </ligand>
</feature>
<dbReference type="InterPro" id="IPR024079">
    <property type="entry name" value="MetalloPept_cat_dom_sf"/>
</dbReference>
<keyword evidence="12" id="KW-1185">Reference proteome</keyword>
<feature type="binding site" evidence="8">
    <location>
        <position position="132"/>
    </location>
    <ligand>
        <name>Ca(2+)</name>
        <dbReference type="ChEBI" id="CHEBI:29108"/>
        <label>3</label>
    </ligand>
</feature>
<dbReference type="Proteomes" id="UP001557470">
    <property type="component" value="Unassembled WGS sequence"/>
</dbReference>
<comment type="cofactor">
    <cofactor evidence="8">
        <name>Zn(2+)</name>
        <dbReference type="ChEBI" id="CHEBI:29105"/>
    </cofactor>
    <text evidence="8">Binds 2 Zn(2+) ions per subunit.</text>
</comment>
<evidence type="ECO:0000256" key="5">
    <source>
        <dbReference type="ARBA" id="ARBA00022833"/>
    </source>
</evidence>
<feature type="binding site" evidence="8">
    <location>
        <position position="190"/>
    </location>
    <ligand>
        <name>Zn(2+)</name>
        <dbReference type="ChEBI" id="CHEBI:29105"/>
        <label>2</label>
        <note>catalytic</note>
    </ligand>
</feature>
<dbReference type="InterPro" id="IPR001818">
    <property type="entry name" value="Pept_M10_metallopeptidase"/>
</dbReference>
<sequence>MQRFAGIEETGVLDNATLSLMKTPRCSLPDIVGTEDLLKKRRKRRKRYTLTGLRWEKNDITWSVHSYPSPSLSPTLYPKLVDLILTYAFLAWSKTTPLNFHHIHSLQKNLNQEGDIRVSFPSSKHEDGYPFDGRGGTLAHAFFPGMGDMAGDTHFDNGEHWSYSYGDGTGTTDLFTVAVHEFGHALGLSHSSFNPSIMRPYYQGTVGDIQSYTLPMDDQLAIQAIYGRKSATRPTSAPKYPELPNDPELPKYPELPNDPEPPKHPKYPKHPELPNQPELPRLPSPSPPILTPRKYHKV</sequence>
<dbReference type="InterPro" id="IPR006026">
    <property type="entry name" value="Peptidase_Metallo"/>
</dbReference>
<dbReference type="PANTHER" id="PTHR10201">
    <property type="entry name" value="MATRIX METALLOPROTEINASE"/>
    <property type="match status" value="1"/>
</dbReference>
<keyword evidence="6" id="KW-0482">Metalloprotease</keyword>
<evidence type="ECO:0000256" key="8">
    <source>
        <dbReference type="PIRSR" id="PIRSR621190-2"/>
    </source>
</evidence>
<feature type="compositionally biased region" description="Pro residues" evidence="9">
    <location>
        <begin position="280"/>
        <end position="290"/>
    </location>
</feature>
<name>A0ABD0X3C6_UMBPY</name>
<feature type="binding site" evidence="8">
    <location>
        <position position="156"/>
    </location>
    <ligand>
        <name>Ca(2+)</name>
        <dbReference type="ChEBI" id="CHEBI:29108"/>
        <label>3</label>
    </ligand>
</feature>
<feature type="binding site" evidence="8">
    <location>
        <position position="115"/>
    </location>
    <ligand>
        <name>Ca(2+)</name>
        <dbReference type="ChEBI" id="CHEBI:29108"/>
        <label>2</label>
    </ligand>
</feature>
<evidence type="ECO:0000256" key="6">
    <source>
        <dbReference type="ARBA" id="ARBA00023049"/>
    </source>
</evidence>
<comment type="caution">
    <text evidence="11">The sequence shown here is derived from an EMBL/GenBank/DDBJ whole genome shotgun (WGS) entry which is preliminary data.</text>
</comment>
<feature type="binding site" evidence="8">
    <location>
        <position position="125"/>
    </location>
    <ligand>
        <name>Zn(2+)</name>
        <dbReference type="ChEBI" id="CHEBI:29105"/>
        <label>1</label>
    </ligand>
</feature>
<keyword evidence="5 8" id="KW-0862">Zinc</keyword>
<feature type="binding site" evidence="8">
    <location>
        <position position="180"/>
    </location>
    <ligand>
        <name>Zn(2+)</name>
        <dbReference type="ChEBI" id="CHEBI:29105"/>
        <label>2</label>
        <note>catalytic</note>
    </ligand>
</feature>
<dbReference type="CDD" id="cd04278">
    <property type="entry name" value="ZnMc_MMP"/>
    <property type="match status" value="1"/>
</dbReference>
<organism evidence="11 12">
    <name type="scientific">Umbra pygmaea</name>
    <name type="common">Eastern mudminnow</name>
    <dbReference type="NCBI Taxonomy" id="75934"/>
    <lineage>
        <taxon>Eukaryota</taxon>
        <taxon>Metazoa</taxon>
        <taxon>Chordata</taxon>
        <taxon>Craniata</taxon>
        <taxon>Vertebrata</taxon>
        <taxon>Euteleostomi</taxon>
        <taxon>Actinopterygii</taxon>
        <taxon>Neopterygii</taxon>
        <taxon>Teleostei</taxon>
        <taxon>Protacanthopterygii</taxon>
        <taxon>Esociformes</taxon>
        <taxon>Umbridae</taxon>
        <taxon>Umbra</taxon>
    </lineage>
</organism>
<dbReference type="GO" id="GO:0006508">
    <property type="term" value="P:proteolysis"/>
    <property type="evidence" value="ECO:0007669"/>
    <property type="project" value="UniProtKB-KW"/>
</dbReference>
<reference evidence="11 12" key="1">
    <citation type="submission" date="2024-06" db="EMBL/GenBank/DDBJ databases">
        <authorList>
            <person name="Pan Q."/>
            <person name="Wen M."/>
            <person name="Jouanno E."/>
            <person name="Zahm M."/>
            <person name="Klopp C."/>
            <person name="Cabau C."/>
            <person name="Louis A."/>
            <person name="Berthelot C."/>
            <person name="Parey E."/>
            <person name="Roest Crollius H."/>
            <person name="Montfort J."/>
            <person name="Robinson-Rechavi M."/>
            <person name="Bouchez O."/>
            <person name="Lampietro C."/>
            <person name="Lopez Roques C."/>
            <person name="Donnadieu C."/>
            <person name="Postlethwait J."/>
            <person name="Bobe J."/>
            <person name="Verreycken H."/>
            <person name="Guiguen Y."/>
        </authorList>
    </citation>
    <scope>NUCLEOTIDE SEQUENCE [LARGE SCALE GENOMIC DNA]</scope>
    <source>
        <strain evidence="11">Up_M1</strain>
        <tissue evidence="11">Testis</tissue>
    </source>
</reference>
<dbReference type="GO" id="GO:0008237">
    <property type="term" value="F:metallopeptidase activity"/>
    <property type="evidence" value="ECO:0007669"/>
    <property type="project" value="UniProtKB-KW"/>
</dbReference>
<feature type="binding site" evidence="8">
    <location>
        <position position="159"/>
    </location>
    <ligand>
        <name>Ca(2+)</name>
        <dbReference type="ChEBI" id="CHEBI:29108"/>
        <label>1</label>
    </ligand>
</feature>
<comment type="cofactor">
    <cofactor evidence="8">
        <name>Ca(2+)</name>
        <dbReference type="ChEBI" id="CHEBI:29108"/>
    </cofactor>
    <text evidence="8">Can bind about 5 Ca(2+) ions per subunit.</text>
</comment>
<evidence type="ECO:0000256" key="7">
    <source>
        <dbReference type="PIRSR" id="PIRSR621190-1"/>
    </source>
</evidence>
<dbReference type="PANTHER" id="PTHR10201:SF287">
    <property type="entry name" value="MATRIX METALLOPEPTIDASE 25B-RELATED"/>
    <property type="match status" value="1"/>
</dbReference>
<feature type="binding site" evidence="8">
    <location>
        <position position="140"/>
    </location>
    <ligand>
        <name>Zn(2+)</name>
        <dbReference type="ChEBI" id="CHEBI:29105"/>
        <label>1</label>
    </ligand>
</feature>
<dbReference type="PRINTS" id="PR00138">
    <property type="entry name" value="MATRIXIN"/>
</dbReference>
<dbReference type="GO" id="GO:0046872">
    <property type="term" value="F:metal ion binding"/>
    <property type="evidence" value="ECO:0007669"/>
    <property type="project" value="UniProtKB-KW"/>
</dbReference>
<feature type="active site" evidence="7">
    <location>
        <position position="181"/>
    </location>
</feature>
<keyword evidence="8" id="KW-0106">Calcium</keyword>
<feature type="binding site" evidence="8">
    <location>
        <position position="154"/>
    </location>
    <ligand>
        <name>Zn(2+)</name>
        <dbReference type="ChEBI" id="CHEBI:29105"/>
        <label>1</label>
    </ligand>
</feature>
<dbReference type="SMART" id="SM00235">
    <property type="entry name" value="ZnMc"/>
    <property type="match status" value="1"/>
</dbReference>
<feature type="binding site" evidence="8">
    <location>
        <position position="184"/>
    </location>
    <ligand>
        <name>Zn(2+)</name>
        <dbReference type="ChEBI" id="CHEBI:29105"/>
        <label>2</label>
        <note>catalytic</note>
    </ligand>
</feature>
<evidence type="ECO:0000256" key="2">
    <source>
        <dbReference type="ARBA" id="ARBA00022670"/>
    </source>
</evidence>
<feature type="binding site" evidence="8">
    <location>
        <position position="198"/>
    </location>
    <ligand>
        <name>Zn(2+)</name>
        <dbReference type="ChEBI" id="CHEBI:29105"/>
        <label>2</label>
        <note>catalytic</note>
    </ligand>
</feature>
<proteinExistence type="inferred from homology"/>
<feature type="binding site" evidence="8">
    <location>
        <position position="133"/>
    </location>
    <ligand>
        <name>Ca(2+)</name>
        <dbReference type="ChEBI" id="CHEBI:29108"/>
        <label>3</label>
    </ligand>
</feature>
<evidence type="ECO:0000256" key="4">
    <source>
        <dbReference type="ARBA" id="ARBA00022801"/>
    </source>
</evidence>
<keyword evidence="2" id="KW-0645">Protease</keyword>
<dbReference type="AlphaFoldDB" id="A0ABD0X3C6"/>
<protein>
    <recommendedName>
        <fullName evidence="10">Peptidase metallopeptidase domain-containing protein</fullName>
    </recommendedName>
</protein>
<dbReference type="InterPro" id="IPR033739">
    <property type="entry name" value="M10A_MMP"/>
</dbReference>
<keyword evidence="3 8" id="KW-0479">Metal-binding</keyword>
<dbReference type="SUPFAM" id="SSF47090">
    <property type="entry name" value="PGBD-like"/>
    <property type="match status" value="1"/>
</dbReference>
<feature type="domain" description="Peptidase metallopeptidase" evidence="10">
    <location>
        <begin position="51"/>
        <end position="228"/>
    </location>
</feature>
<evidence type="ECO:0000313" key="11">
    <source>
        <dbReference type="EMBL" id="KAL0993669.1"/>
    </source>
</evidence>
<dbReference type="SUPFAM" id="SSF55486">
    <property type="entry name" value="Metalloproteases ('zincins'), catalytic domain"/>
    <property type="match status" value="1"/>
</dbReference>
<feature type="region of interest" description="Disordered" evidence="9">
    <location>
        <begin position="229"/>
        <end position="298"/>
    </location>
</feature>
<gene>
    <name evidence="11" type="ORF">UPYG_G00111380</name>
</gene>
<evidence type="ECO:0000256" key="9">
    <source>
        <dbReference type="SAM" id="MobiDB-lite"/>
    </source>
</evidence>